<evidence type="ECO:0000256" key="2">
    <source>
        <dbReference type="SAM" id="MobiDB-lite"/>
    </source>
</evidence>
<evidence type="ECO:0000313" key="4">
    <source>
        <dbReference type="Proteomes" id="UP000324222"/>
    </source>
</evidence>
<comment type="caution">
    <text evidence="3">The sequence shown here is derived from an EMBL/GenBank/DDBJ whole genome shotgun (WGS) entry which is preliminary data.</text>
</comment>
<protein>
    <submittedName>
        <fullName evidence="3">Uncharacterized protein</fullName>
    </submittedName>
</protein>
<evidence type="ECO:0000256" key="1">
    <source>
        <dbReference type="SAM" id="Coils"/>
    </source>
</evidence>
<feature type="region of interest" description="Disordered" evidence="2">
    <location>
        <begin position="285"/>
        <end position="304"/>
    </location>
</feature>
<organism evidence="3 4">
    <name type="scientific">Portunus trituberculatus</name>
    <name type="common">Swimming crab</name>
    <name type="synonym">Neptunus trituberculatus</name>
    <dbReference type="NCBI Taxonomy" id="210409"/>
    <lineage>
        <taxon>Eukaryota</taxon>
        <taxon>Metazoa</taxon>
        <taxon>Ecdysozoa</taxon>
        <taxon>Arthropoda</taxon>
        <taxon>Crustacea</taxon>
        <taxon>Multicrustacea</taxon>
        <taxon>Malacostraca</taxon>
        <taxon>Eumalacostraca</taxon>
        <taxon>Eucarida</taxon>
        <taxon>Decapoda</taxon>
        <taxon>Pleocyemata</taxon>
        <taxon>Brachyura</taxon>
        <taxon>Eubrachyura</taxon>
        <taxon>Portunoidea</taxon>
        <taxon>Portunidae</taxon>
        <taxon>Portuninae</taxon>
        <taxon>Portunus</taxon>
    </lineage>
</organism>
<dbReference type="EMBL" id="VSRR010017611">
    <property type="protein sequence ID" value="MPC60518.1"/>
    <property type="molecule type" value="Genomic_DNA"/>
</dbReference>
<dbReference type="OrthoDB" id="6356489at2759"/>
<feature type="region of interest" description="Disordered" evidence="2">
    <location>
        <begin position="1"/>
        <end position="56"/>
    </location>
</feature>
<reference evidence="3 4" key="1">
    <citation type="submission" date="2019-05" db="EMBL/GenBank/DDBJ databases">
        <title>Another draft genome of Portunus trituberculatus and its Hox gene families provides insights of decapod evolution.</title>
        <authorList>
            <person name="Jeong J.-H."/>
            <person name="Song I."/>
            <person name="Kim S."/>
            <person name="Choi T."/>
            <person name="Kim D."/>
            <person name="Ryu S."/>
            <person name="Kim W."/>
        </authorList>
    </citation>
    <scope>NUCLEOTIDE SEQUENCE [LARGE SCALE GENOMIC DNA]</scope>
    <source>
        <tissue evidence="3">Muscle</tissue>
    </source>
</reference>
<name>A0A5B7GU19_PORTR</name>
<evidence type="ECO:0000313" key="3">
    <source>
        <dbReference type="EMBL" id="MPC60518.1"/>
    </source>
</evidence>
<feature type="region of interest" description="Disordered" evidence="2">
    <location>
        <begin position="128"/>
        <end position="190"/>
    </location>
</feature>
<proteinExistence type="predicted"/>
<sequence length="373" mass="40506">MQQRLNKTSTRVSAVNERSRHGHEKGAIKKQPQALWQGNSGGSSSRGGGAAEDPRLAQVLALQEELRQKKNALEALMRRMGKSSSLNMDNISDNISDNVSDTSDHLEETRGTSGAATWGEAAPLHHFSDNHYQQSSDDDLIDEDEADLPPRSQVRPPQPPPPPGAMSPKDRNRHSASQHRRRQDSGRLSVATSKMCLGGDMGFSMGTTINKIACATKLNSALHIYSSRSSSAPKALWESVSTPEGPNYKSPSNTTMQTQHSLNTALNQLNQVQGTINTLQESLRQEQSHVMGSSRASPYHPQLVPPLLPDLTPTSLPPVAPPSQALTPMSAYAGLGSLALASQGQEMLQVNLVVVDFMFSESFILSWLPFFLL</sequence>
<feature type="compositionally biased region" description="Low complexity" evidence="2">
    <location>
        <begin position="84"/>
        <end position="101"/>
    </location>
</feature>
<feature type="compositionally biased region" description="Polar residues" evidence="2">
    <location>
        <begin position="239"/>
        <end position="257"/>
    </location>
</feature>
<feature type="region of interest" description="Disordered" evidence="2">
    <location>
        <begin position="232"/>
        <end position="257"/>
    </location>
</feature>
<gene>
    <name evidence="3" type="ORF">E2C01_054565</name>
</gene>
<feature type="coiled-coil region" evidence="1">
    <location>
        <begin position="56"/>
        <end position="83"/>
    </location>
</feature>
<feature type="compositionally biased region" description="Pro residues" evidence="2">
    <location>
        <begin position="156"/>
        <end position="165"/>
    </location>
</feature>
<feature type="region of interest" description="Disordered" evidence="2">
    <location>
        <begin position="84"/>
        <end position="112"/>
    </location>
</feature>
<dbReference type="AlphaFoldDB" id="A0A5B7GU19"/>
<feature type="compositionally biased region" description="Basic residues" evidence="2">
    <location>
        <begin position="171"/>
        <end position="182"/>
    </location>
</feature>
<feature type="compositionally biased region" description="Acidic residues" evidence="2">
    <location>
        <begin position="136"/>
        <end position="147"/>
    </location>
</feature>
<keyword evidence="1" id="KW-0175">Coiled coil</keyword>
<keyword evidence="4" id="KW-1185">Reference proteome</keyword>
<feature type="compositionally biased region" description="Polar residues" evidence="2">
    <location>
        <begin position="1"/>
        <end position="13"/>
    </location>
</feature>
<accession>A0A5B7GU19</accession>
<dbReference type="Proteomes" id="UP000324222">
    <property type="component" value="Unassembled WGS sequence"/>
</dbReference>
<feature type="compositionally biased region" description="Gly residues" evidence="2">
    <location>
        <begin position="39"/>
        <end position="50"/>
    </location>
</feature>